<dbReference type="Pfam" id="PF00628">
    <property type="entry name" value="PHD"/>
    <property type="match status" value="1"/>
</dbReference>
<evidence type="ECO:0000256" key="8">
    <source>
        <dbReference type="ARBA" id="ARBA00023242"/>
    </source>
</evidence>
<keyword evidence="13" id="KW-1185">Reference proteome</keyword>
<evidence type="ECO:0000256" key="10">
    <source>
        <dbReference type="SAM" id="MobiDB-lite"/>
    </source>
</evidence>
<dbReference type="InterPro" id="IPR019786">
    <property type="entry name" value="Zinc_finger_PHD-type_CS"/>
</dbReference>
<evidence type="ECO:0000313" key="12">
    <source>
        <dbReference type="EMBL" id="KAK4006236.1"/>
    </source>
</evidence>
<dbReference type="Proteomes" id="UP001234178">
    <property type="component" value="Unassembled WGS sequence"/>
</dbReference>
<evidence type="ECO:0000259" key="11">
    <source>
        <dbReference type="PROSITE" id="PS50016"/>
    </source>
</evidence>
<dbReference type="CDD" id="cd15513">
    <property type="entry name" value="PHD5_KMT2C_like"/>
    <property type="match status" value="1"/>
</dbReference>
<gene>
    <name evidence="12" type="ORF">OUZ56_011392</name>
</gene>
<organism evidence="12 13">
    <name type="scientific">Daphnia magna</name>
    <dbReference type="NCBI Taxonomy" id="35525"/>
    <lineage>
        <taxon>Eukaryota</taxon>
        <taxon>Metazoa</taxon>
        <taxon>Ecdysozoa</taxon>
        <taxon>Arthropoda</taxon>
        <taxon>Crustacea</taxon>
        <taxon>Branchiopoda</taxon>
        <taxon>Diplostraca</taxon>
        <taxon>Cladocera</taxon>
        <taxon>Anomopoda</taxon>
        <taxon>Daphniidae</taxon>
        <taxon>Daphnia</taxon>
    </lineage>
</organism>
<evidence type="ECO:0000256" key="2">
    <source>
        <dbReference type="ARBA" id="ARBA00022723"/>
    </source>
</evidence>
<evidence type="ECO:0000256" key="7">
    <source>
        <dbReference type="ARBA" id="ARBA00023163"/>
    </source>
</evidence>
<evidence type="ECO:0000313" key="13">
    <source>
        <dbReference type="Proteomes" id="UP001234178"/>
    </source>
</evidence>
<comment type="subcellular location">
    <subcellularLocation>
        <location evidence="1">Nucleus</location>
    </subcellularLocation>
</comment>
<keyword evidence="8" id="KW-0539">Nucleus</keyword>
<dbReference type="PROSITE" id="PS50016">
    <property type="entry name" value="ZF_PHD_2"/>
    <property type="match status" value="1"/>
</dbReference>
<comment type="caution">
    <text evidence="12">The sequence shown here is derived from an EMBL/GenBank/DDBJ whole genome shotgun (WGS) entry which is preliminary data.</text>
</comment>
<keyword evidence="4 9" id="KW-0863">Zinc-finger</keyword>
<feature type="domain" description="PHD-type" evidence="11">
    <location>
        <begin position="99"/>
        <end position="149"/>
    </location>
</feature>
<dbReference type="PANTHER" id="PTHR45888">
    <property type="entry name" value="HL01030P-RELATED"/>
    <property type="match status" value="1"/>
</dbReference>
<keyword evidence="6" id="KW-0805">Transcription regulation</keyword>
<dbReference type="InterPro" id="IPR011011">
    <property type="entry name" value="Znf_FYVE_PHD"/>
</dbReference>
<keyword evidence="2" id="KW-0479">Metal-binding</keyword>
<protein>
    <recommendedName>
        <fullName evidence="11">PHD-type domain-containing protein</fullName>
    </recommendedName>
</protein>
<dbReference type="EMBL" id="JAOYFB010000002">
    <property type="protein sequence ID" value="KAK4006236.1"/>
    <property type="molecule type" value="Genomic_DNA"/>
</dbReference>
<evidence type="ECO:0000256" key="3">
    <source>
        <dbReference type="ARBA" id="ARBA00022737"/>
    </source>
</evidence>
<evidence type="ECO:0000256" key="4">
    <source>
        <dbReference type="ARBA" id="ARBA00022771"/>
    </source>
</evidence>
<keyword evidence="3" id="KW-0677">Repeat</keyword>
<dbReference type="PROSITE" id="PS01359">
    <property type="entry name" value="ZF_PHD_1"/>
    <property type="match status" value="1"/>
</dbReference>
<evidence type="ECO:0000256" key="1">
    <source>
        <dbReference type="ARBA" id="ARBA00004123"/>
    </source>
</evidence>
<dbReference type="SUPFAM" id="SSF57903">
    <property type="entry name" value="FYVE/PHD zinc finger"/>
    <property type="match status" value="1"/>
</dbReference>
<feature type="region of interest" description="Disordered" evidence="10">
    <location>
        <begin position="1"/>
        <end position="28"/>
    </location>
</feature>
<reference evidence="12 13" key="1">
    <citation type="journal article" date="2023" name="Nucleic Acids Res.">
        <title>The hologenome of Daphnia magna reveals possible DNA methylation and microbiome-mediated evolution of the host genome.</title>
        <authorList>
            <person name="Chaturvedi A."/>
            <person name="Li X."/>
            <person name="Dhandapani V."/>
            <person name="Marshall H."/>
            <person name="Kissane S."/>
            <person name="Cuenca-Cambronero M."/>
            <person name="Asole G."/>
            <person name="Calvet F."/>
            <person name="Ruiz-Romero M."/>
            <person name="Marangio P."/>
            <person name="Guigo R."/>
            <person name="Rago D."/>
            <person name="Mirbahai L."/>
            <person name="Eastwood N."/>
            <person name="Colbourne J.K."/>
            <person name="Zhou J."/>
            <person name="Mallon E."/>
            <person name="Orsini L."/>
        </authorList>
    </citation>
    <scope>NUCLEOTIDE SEQUENCE [LARGE SCALE GENOMIC DNA]</scope>
    <source>
        <strain evidence="12">LRV0_1</strain>
    </source>
</reference>
<keyword evidence="5" id="KW-0862">Zinc</keyword>
<sequence length="203" mass="21669">MRGVFGAPRVGLQRPADGTGSGGGAGKGVASGSVLSTGGGEIEGEPCLGNKLMLCSSSVSFVWSKTLVPCAVLSCYHSFCANVKVTKVILQKGWRCLDCTVCEGCGERHDEARLLLCDECDISYHIYCMEPPLDYVPQGNWKCKWCAVCQVCGSNEPGLYVNWTHQANGSLCGPCASLRHCPPCSSSYNCKGIMDLLILPFTE</sequence>
<feature type="compositionally biased region" description="Gly residues" evidence="10">
    <location>
        <begin position="19"/>
        <end position="28"/>
    </location>
</feature>
<evidence type="ECO:0000256" key="9">
    <source>
        <dbReference type="PROSITE-ProRule" id="PRU00146"/>
    </source>
</evidence>
<dbReference type="InterPro" id="IPR019787">
    <property type="entry name" value="Znf_PHD-finger"/>
</dbReference>
<dbReference type="InterPro" id="IPR001965">
    <property type="entry name" value="Znf_PHD"/>
</dbReference>
<dbReference type="SMART" id="SM00249">
    <property type="entry name" value="PHD"/>
    <property type="match status" value="1"/>
</dbReference>
<name>A0ABQ9Z070_9CRUS</name>
<proteinExistence type="predicted"/>
<dbReference type="InterPro" id="IPR013083">
    <property type="entry name" value="Znf_RING/FYVE/PHD"/>
</dbReference>
<keyword evidence="7" id="KW-0804">Transcription</keyword>
<evidence type="ECO:0000256" key="6">
    <source>
        <dbReference type="ARBA" id="ARBA00023015"/>
    </source>
</evidence>
<evidence type="ECO:0000256" key="5">
    <source>
        <dbReference type="ARBA" id="ARBA00022833"/>
    </source>
</evidence>
<accession>A0ABQ9Z070</accession>
<dbReference type="PANTHER" id="PTHR45888:SF6">
    <property type="entry name" value="HL01030P-RELATED"/>
    <property type="match status" value="1"/>
</dbReference>
<dbReference type="Gene3D" id="3.30.40.10">
    <property type="entry name" value="Zinc/RING finger domain, C3HC4 (zinc finger)"/>
    <property type="match status" value="1"/>
</dbReference>